<keyword evidence="6 9" id="KW-1133">Transmembrane helix</keyword>
<dbReference type="EMBL" id="VFOL01000001">
    <property type="protein sequence ID" value="TQL38438.1"/>
    <property type="molecule type" value="Genomic_DNA"/>
</dbReference>
<evidence type="ECO:0000256" key="3">
    <source>
        <dbReference type="ARBA" id="ARBA00022448"/>
    </source>
</evidence>
<keyword evidence="14" id="KW-1185">Reference proteome</keyword>
<dbReference type="GO" id="GO:0005886">
    <property type="term" value="C:plasma membrane"/>
    <property type="evidence" value="ECO:0007669"/>
    <property type="project" value="UniProtKB-SubCell"/>
</dbReference>
<feature type="transmembrane region" description="Helical" evidence="9">
    <location>
        <begin position="150"/>
        <end position="168"/>
    </location>
</feature>
<dbReference type="Gene3D" id="1.20.1250.20">
    <property type="entry name" value="MFS general substrate transporter like domains"/>
    <property type="match status" value="1"/>
</dbReference>
<name>A0A542XRE7_SALAC</name>
<dbReference type="PANTHER" id="PTHR42718">
    <property type="entry name" value="MAJOR FACILITATOR SUPERFAMILY MULTIDRUG TRANSPORTER MFSC"/>
    <property type="match status" value="1"/>
</dbReference>
<feature type="transmembrane region" description="Helical" evidence="9">
    <location>
        <begin position="24"/>
        <end position="52"/>
    </location>
</feature>
<comment type="similarity">
    <text evidence="2">Belongs to the major facilitator superfamily. EmrB family.</text>
</comment>
<evidence type="ECO:0000313" key="14">
    <source>
        <dbReference type="Proteomes" id="UP000677457"/>
    </source>
</evidence>
<feature type="transmembrane region" description="Helical" evidence="9">
    <location>
        <begin position="372"/>
        <end position="396"/>
    </location>
</feature>
<protein>
    <submittedName>
        <fullName evidence="12">EmrB/QacA subfamily drug resistance transporter</fullName>
    </submittedName>
    <submittedName>
        <fullName evidence="11">MFS transporter</fullName>
    </submittedName>
</protein>
<dbReference type="InterPro" id="IPR020846">
    <property type="entry name" value="MFS_dom"/>
</dbReference>
<feature type="compositionally biased region" description="Basic and acidic residues" evidence="8">
    <location>
        <begin position="499"/>
        <end position="509"/>
    </location>
</feature>
<comment type="subcellular location">
    <subcellularLocation>
        <location evidence="1">Cell membrane</location>
        <topology evidence="1">Multi-pass membrane protein</topology>
    </subcellularLocation>
</comment>
<sequence length="515" mass="54085">MAQHTITNRPSSPPGHRRRLPYRYWVAVVYVLGLFVEIMDTTIVNVAVPALAAEFGTTPIHTHWAVLGYLLSLALFIPASGWIGDRFGTKRVFLVALALFTVASALCGLAQTLDQLIAFRILQGVGGGMLTPVGGAMLYRAFPQSQRAKAATAVFGVAVLAPAIGPVLGGLLVDTASWRWIFYINIPLGILTVALAATVLVEHREPHARRFDIAGFVLGGTALTTTLYGLSLGPTLGWTSPTIVAALICAPLVAVAFVMVERTRSEPLVHVALFRDPMFRIGNIAGGFLIGGYLGLIFLLPLFLQGPQGQSALHSGLILLPQSVGALVSSQIAGRWWYRHYGPRPLMVYGALLAAASGVAFLAVGADTDPLVTAALLGLRGLAIGPVFIALQTATYATISPAATGQAVAIYNTQRQVSAAIGIALGAAWLTARTPDKAEGVDPVSAFHESFVLVSILLLVGALISARIKTADARATMDPPPEPPTRTAGDVADPPARLSAREAGDDGAHPPRSST</sequence>
<accession>A0A542XRE7</accession>
<dbReference type="Pfam" id="PF07690">
    <property type="entry name" value="MFS_1"/>
    <property type="match status" value="1"/>
</dbReference>
<proteinExistence type="inferred from homology"/>
<keyword evidence="3" id="KW-0813">Transport</keyword>
<feature type="domain" description="Major facilitator superfamily (MFS) profile" evidence="10">
    <location>
        <begin position="26"/>
        <end position="473"/>
    </location>
</feature>
<keyword evidence="5 9" id="KW-0812">Transmembrane</keyword>
<feature type="transmembrane region" description="Helical" evidence="9">
    <location>
        <begin position="281"/>
        <end position="304"/>
    </location>
</feature>
<keyword evidence="4" id="KW-1003">Cell membrane</keyword>
<evidence type="ECO:0000256" key="8">
    <source>
        <dbReference type="SAM" id="MobiDB-lite"/>
    </source>
</evidence>
<dbReference type="GeneID" id="93772823"/>
<evidence type="ECO:0000256" key="6">
    <source>
        <dbReference type="ARBA" id="ARBA00022989"/>
    </source>
</evidence>
<dbReference type="PRINTS" id="PR01036">
    <property type="entry name" value="TCRTETB"/>
</dbReference>
<dbReference type="EMBL" id="BOQM01000010">
    <property type="protein sequence ID" value="GIM84609.1"/>
    <property type="molecule type" value="Genomic_DNA"/>
</dbReference>
<evidence type="ECO:0000313" key="13">
    <source>
        <dbReference type="Proteomes" id="UP000315983"/>
    </source>
</evidence>
<comment type="caution">
    <text evidence="12">The sequence shown here is derived from an EMBL/GenBank/DDBJ whole genome shotgun (WGS) entry which is preliminary data.</text>
</comment>
<feature type="transmembrane region" description="Helical" evidence="9">
    <location>
        <begin position="117"/>
        <end position="138"/>
    </location>
</feature>
<dbReference type="InterPro" id="IPR004638">
    <property type="entry name" value="EmrB-like"/>
</dbReference>
<evidence type="ECO:0000256" key="2">
    <source>
        <dbReference type="ARBA" id="ARBA00008537"/>
    </source>
</evidence>
<feature type="transmembrane region" description="Helical" evidence="9">
    <location>
        <begin position="64"/>
        <end position="83"/>
    </location>
</feature>
<dbReference type="InterPro" id="IPR011701">
    <property type="entry name" value="MFS"/>
</dbReference>
<dbReference type="Proteomes" id="UP000315983">
    <property type="component" value="Unassembled WGS sequence"/>
</dbReference>
<evidence type="ECO:0000256" key="9">
    <source>
        <dbReference type="SAM" id="Phobius"/>
    </source>
</evidence>
<evidence type="ECO:0000256" key="7">
    <source>
        <dbReference type="ARBA" id="ARBA00023136"/>
    </source>
</evidence>
<keyword evidence="7 9" id="KW-0472">Membrane</keyword>
<evidence type="ECO:0000259" key="10">
    <source>
        <dbReference type="PROSITE" id="PS50850"/>
    </source>
</evidence>
<organism evidence="12 13">
    <name type="scientific">Salinispora arenicola</name>
    <dbReference type="NCBI Taxonomy" id="168697"/>
    <lineage>
        <taxon>Bacteria</taxon>
        <taxon>Bacillati</taxon>
        <taxon>Actinomycetota</taxon>
        <taxon>Actinomycetes</taxon>
        <taxon>Micromonosporales</taxon>
        <taxon>Micromonosporaceae</taxon>
        <taxon>Salinispora</taxon>
    </lineage>
</organism>
<feature type="transmembrane region" description="Helical" evidence="9">
    <location>
        <begin position="180"/>
        <end position="201"/>
    </location>
</feature>
<dbReference type="Gene3D" id="1.20.1720.10">
    <property type="entry name" value="Multidrug resistance protein D"/>
    <property type="match status" value="1"/>
</dbReference>
<dbReference type="PANTHER" id="PTHR42718:SF9">
    <property type="entry name" value="MAJOR FACILITATOR SUPERFAMILY MULTIDRUG TRANSPORTER MFSC"/>
    <property type="match status" value="1"/>
</dbReference>
<dbReference type="PROSITE" id="PS50850">
    <property type="entry name" value="MFS"/>
    <property type="match status" value="1"/>
</dbReference>
<evidence type="ECO:0000313" key="12">
    <source>
        <dbReference type="EMBL" id="TQL38438.1"/>
    </source>
</evidence>
<feature type="transmembrane region" description="Helical" evidence="9">
    <location>
        <begin position="316"/>
        <end position="334"/>
    </location>
</feature>
<dbReference type="SUPFAM" id="SSF103473">
    <property type="entry name" value="MFS general substrate transporter"/>
    <property type="match status" value="2"/>
</dbReference>
<feature type="transmembrane region" description="Helical" evidence="9">
    <location>
        <begin position="417"/>
        <end position="434"/>
    </location>
</feature>
<feature type="transmembrane region" description="Helical" evidence="9">
    <location>
        <begin position="238"/>
        <end position="260"/>
    </location>
</feature>
<dbReference type="NCBIfam" id="TIGR00711">
    <property type="entry name" value="efflux_EmrB"/>
    <property type="match status" value="1"/>
</dbReference>
<reference evidence="11 14" key="2">
    <citation type="submission" date="2021-03" db="EMBL/GenBank/DDBJ databases">
        <title>Whole genome shotgun sequence of Salinispora arenicola NBRC 105043.</title>
        <authorList>
            <person name="Komaki H."/>
            <person name="Tamura T."/>
        </authorList>
    </citation>
    <scope>NUCLEOTIDE SEQUENCE [LARGE SCALE GENOMIC DNA]</scope>
    <source>
        <strain evidence="11 14">NBRC 105043</strain>
    </source>
</reference>
<evidence type="ECO:0000256" key="5">
    <source>
        <dbReference type="ARBA" id="ARBA00022692"/>
    </source>
</evidence>
<evidence type="ECO:0000256" key="1">
    <source>
        <dbReference type="ARBA" id="ARBA00004651"/>
    </source>
</evidence>
<feature type="transmembrane region" description="Helical" evidence="9">
    <location>
        <begin position="92"/>
        <end position="111"/>
    </location>
</feature>
<gene>
    <name evidence="11" type="primary">imrB</name>
    <name evidence="12" type="ORF">FB564_3637</name>
    <name evidence="11" type="ORF">Sar04_18260</name>
</gene>
<dbReference type="RefSeq" id="WP_018792699.1">
    <property type="nucleotide sequence ID" value="NZ_BOQM01000010.1"/>
</dbReference>
<dbReference type="InterPro" id="IPR036259">
    <property type="entry name" value="MFS_trans_sf"/>
</dbReference>
<reference evidence="12 13" key="1">
    <citation type="submission" date="2019-06" db="EMBL/GenBank/DDBJ databases">
        <title>Sequencing the genomes of 1000 actinobacteria strains.</title>
        <authorList>
            <person name="Klenk H.-P."/>
        </authorList>
    </citation>
    <scope>NUCLEOTIDE SEQUENCE [LARGE SCALE GENOMIC DNA]</scope>
    <source>
        <strain evidence="12 13">DSM 44819</strain>
    </source>
</reference>
<dbReference type="GO" id="GO:0022857">
    <property type="term" value="F:transmembrane transporter activity"/>
    <property type="evidence" value="ECO:0007669"/>
    <property type="project" value="InterPro"/>
</dbReference>
<evidence type="ECO:0000256" key="4">
    <source>
        <dbReference type="ARBA" id="ARBA00022475"/>
    </source>
</evidence>
<dbReference type="CDD" id="cd17503">
    <property type="entry name" value="MFS_LmrB_MDR_like"/>
    <property type="match status" value="1"/>
</dbReference>
<feature type="region of interest" description="Disordered" evidence="8">
    <location>
        <begin position="473"/>
        <end position="515"/>
    </location>
</feature>
<feature type="transmembrane region" description="Helical" evidence="9">
    <location>
        <begin position="346"/>
        <end position="366"/>
    </location>
</feature>
<evidence type="ECO:0000313" key="11">
    <source>
        <dbReference type="EMBL" id="GIM84609.1"/>
    </source>
</evidence>
<feature type="transmembrane region" description="Helical" evidence="9">
    <location>
        <begin position="446"/>
        <end position="464"/>
    </location>
</feature>
<feature type="transmembrane region" description="Helical" evidence="9">
    <location>
        <begin position="213"/>
        <end position="232"/>
    </location>
</feature>
<dbReference type="AlphaFoldDB" id="A0A542XRE7"/>
<dbReference type="Proteomes" id="UP000677457">
    <property type="component" value="Unassembled WGS sequence"/>
</dbReference>